<keyword evidence="7" id="KW-0812">Transmembrane</keyword>
<feature type="domain" description="FtsK" evidence="8">
    <location>
        <begin position="482"/>
        <end position="669"/>
    </location>
</feature>
<reference evidence="9 10" key="1">
    <citation type="submission" date="2024-03" db="EMBL/GenBank/DDBJ databases">
        <title>A Dehalogenimonas Isolated from Estuarine Sediments Dihaloeliminates Chlorinated Alkanes.</title>
        <authorList>
            <person name="Yang Y."/>
            <person name="Wang H."/>
        </authorList>
    </citation>
    <scope>NUCLEOTIDE SEQUENCE [LARGE SCALE GENOMIC DNA]</scope>
    <source>
        <strain evidence="9 10">W</strain>
    </source>
</reference>
<dbReference type="RefSeq" id="WP_338736811.1">
    <property type="nucleotide sequence ID" value="NZ_CP146612.1"/>
</dbReference>
<evidence type="ECO:0000256" key="1">
    <source>
        <dbReference type="ARBA" id="ARBA00006474"/>
    </source>
</evidence>
<accession>A0ABZ2J1L2</accession>
<protein>
    <submittedName>
        <fullName evidence="9">DNA translocase FtsK</fullName>
    </submittedName>
</protein>
<evidence type="ECO:0000256" key="6">
    <source>
        <dbReference type="SAM" id="MobiDB-lite"/>
    </source>
</evidence>
<sequence>MSIKKNDKAKPTAKTKAVKAKPAVRKPVKTVKTARAARPYKPAGGKNGAGSWFGWALLIVALAALVIWQRAPVETFLNQLFSGTAAVFGWGLLLVILGIIIAIAIFKREAVAAFARKTTFIYWYRWLGALVLLLAGWGLLALGGAGGSFGLAIIGSDTGAGGWGRVIGLVLAAFVLLVPAVAWAAIKGLGNAVSRPFRVPKEAPQTEGSAFRTYPPSHSLPHRQGQFRPSMTTARPHPPGTKPPQPPEATAIPSSIFVESDVTTPAKGEGAKANAAEAGQAADKKEPEDKEEEVRDLKQVAQDVWRKYGETASLLATDGWRLPPMDILDYTPEIEYGEADNQQRARMIEDALGSYGVEGTVVQINAGPTVTQFGVEPGWDRRIKEIKEKDKDGNTITRQVETGRTRVKVDRISSLANDLALALAAPAIRIEAPIPGKSLVGIEVPNTLLGSVSMRTVMETTAFQKLKTKAPLAVALGKGAGGEAVVGDLAKMPHLLIAGSTGSGKTVCLNAIICGILMNNTPSEVKFIMIDPKRVELTPYNSMPHLAAPVIVDVDKAIGALKWLAGEMDRRYKQMANVAARNIDAYNKKAGEEKMPYLVLVIDELADLMMAGLDDVEHLLCRLAQMARAVGIHLVVATQRPSVDVITGLIKANFPTRISFAVTSQVDSRTILDSVGAEKLLGRGDMLYLPTDAAKPKRLQGCFVSDLESERLVYFWNGQNPEPQAPILKIEDIPAATLPGGAVDTVHSRDSLFDTAMNLARQTGTVSASFLQRKLHIGYPRAARLADEVREALEDELDDGGAEVPEDDY</sequence>
<evidence type="ECO:0000259" key="8">
    <source>
        <dbReference type="PROSITE" id="PS50901"/>
    </source>
</evidence>
<dbReference type="SMART" id="SM00843">
    <property type="entry name" value="Ftsk_gamma"/>
    <property type="match status" value="1"/>
</dbReference>
<feature type="transmembrane region" description="Helical" evidence="7">
    <location>
        <begin position="49"/>
        <end position="68"/>
    </location>
</feature>
<organism evidence="9 10">
    <name type="scientific">Candidatus Dehalogenimonas loeffleri</name>
    <dbReference type="NCBI Taxonomy" id="3127115"/>
    <lineage>
        <taxon>Bacteria</taxon>
        <taxon>Bacillati</taxon>
        <taxon>Chloroflexota</taxon>
        <taxon>Dehalococcoidia</taxon>
        <taxon>Dehalococcoidales</taxon>
        <taxon>Dehalococcoidaceae</taxon>
        <taxon>Dehalogenimonas</taxon>
    </lineage>
</organism>
<name>A0ABZ2J1L2_9CHLR</name>
<dbReference type="SMART" id="SM00382">
    <property type="entry name" value="AAA"/>
    <property type="match status" value="1"/>
</dbReference>
<keyword evidence="2 5" id="KW-0547">Nucleotide-binding</keyword>
<dbReference type="EMBL" id="CP146612">
    <property type="protein sequence ID" value="WWX24696.1"/>
    <property type="molecule type" value="Genomic_DNA"/>
</dbReference>
<feature type="compositionally biased region" description="Basic and acidic residues" evidence="6">
    <location>
        <begin position="282"/>
        <end position="294"/>
    </location>
</feature>
<feature type="transmembrane region" description="Helical" evidence="7">
    <location>
        <begin position="166"/>
        <end position="186"/>
    </location>
</feature>
<dbReference type="Gene3D" id="1.10.10.10">
    <property type="entry name" value="Winged helix-like DNA-binding domain superfamily/Winged helix DNA-binding domain"/>
    <property type="match status" value="1"/>
</dbReference>
<evidence type="ECO:0000313" key="10">
    <source>
        <dbReference type="Proteomes" id="UP001375370"/>
    </source>
</evidence>
<evidence type="ECO:0000256" key="4">
    <source>
        <dbReference type="ARBA" id="ARBA00023125"/>
    </source>
</evidence>
<feature type="binding site" evidence="5">
    <location>
        <begin position="499"/>
        <end position="506"/>
    </location>
    <ligand>
        <name>ATP</name>
        <dbReference type="ChEBI" id="CHEBI:30616"/>
    </ligand>
</feature>
<comment type="similarity">
    <text evidence="1">Belongs to the FtsK/SpoIIIE/SftA family.</text>
</comment>
<dbReference type="Gene3D" id="3.30.980.40">
    <property type="match status" value="1"/>
</dbReference>
<dbReference type="SUPFAM" id="SSF46785">
    <property type="entry name" value="Winged helix' DNA-binding domain"/>
    <property type="match status" value="1"/>
</dbReference>
<dbReference type="CDD" id="cd01127">
    <property type="entry name" value="TrwB_TraG_TraD_VirD4"/>
    <property type="match status" value="1"/>
</dbReference>
<gene>
    <name evidence="9" type="ORF">V8247_05355</name>
</gene>
<dbReference type="SUPFAM" id="SSF52540">
    <property type="entry name" value="P-loop containing nucleoside triphosphate hydrolases"/>
    <property type="match status" value="1"/>
</dbReference>
<evidence type="ECO:0000256" key="7">
    <source>
        <dbReference type="SAM" id="Phobius"/>
    </source>
</evidence>
<dbReference type="InterPro" id="IPR036388">
    <property type="entry name" value="WH-like_DNA-bd_sf"/>
</dbReference>
<dbReference type="InterPro" id="IPR002543">
    <property type="entry name" value="FtsK_dom"/>
</dbReference>
<keyword evidence="3 5" id="KW-0067">ATP-binding</keyword>
<keyword evidence="10" id="KW-1185">Reference proteome</keyword>
<keyword evidence="4" id="KW-0238">DNA-binding</keyword>
<feature type="compositionally biased region" description="Pro residues" evidence="6">
    <location>
        <begin position="236"/>
        <end position="247"/>
    </location>
</feature>
<dbReference type="InterPro" id="IPR027417">
    <property type="entry name" value="P-loop_NTPase"/>
</dbReference>
<dbReference type="Pfam" id="PF09397">
    <property type="entry name" value="FtsK_gamma"/>
    <property type="match status" value="1"/>
</dbReference>
<feature type="compositionally biased region" description="Basic residues" evidence="6">
    <location>
        <begin position="11"/>
        <end position="23"/>
    </location>
</feature>
<dbReference type="InterPro" id="IPR036390">
    <property type="entry name" value="WH_DNA-bd_sf"/>
</dbReference>
<proteinExistence type="inferred from homology"/>
<evidence type="ECO:0000256" key="3">
    <source>
        <dbReference type="ARBA" id="ARBA00022840"/>
    </source>
</evidence>
<dbReference type="InterPro" id="IPR003593">
    <property type="entry name" value="AAA+_ATPase"/>
</dbReference>
<dbReference type="Gene3D" id="3.40.50.300">
    <property type="entry name" value="P-loop containing nucleotide triphosphate hydrolases"/>
    <property type="match status" value="1"/>
</dbReference>
<evidence type="ECO:0000256" key="5">
    <source>
        <dbReference type="PROSITE-ProRule" id="PRU00289"/>
    </source>
</evidence>
<dbReference type="PANTHER" id="PTHR22683">
    <property type="entry name" value="SPORULATION PROTEIN RELATED"/>
    <property type="match status" value="1"/>
</dbReference>
<dbReference type="InterPro" id="IPR050206">
    <property type="entry name" value="FtsK/SpoIIIE/SftA"/>
</dbReference>
<evidence type="ECO:0000256" key="2">
    <source>
        <dbReference type="ARBA" id="ARBA00022741"/>
    </source>
</evidence>
<dbReference type="PANTHER" id="PTHR22683:SF41">
    <property type="entry name" value="DNA TRANSLOCASE FTSK"/>
    <property type="match status" value="1"/>
</dbReference>
<dbReference type="InterPro" id="IPR018541">
    <property type="entry name" value="Ftsk_gamma"/>
</dbReference>
<feature type="transmembrane region" description="Helical" evidence="7">
    <location>
        <begin position="127"/>
        <end position="154"/>
    </location>
</feature>
<feature type="region of interest" description="Disordered" evidence="6">
    <location>
        <begin position="200"/>
        <end position="294"/>
    </location>
</feature>
<feature type="compositionally biased region" description="Low complexity" evidence="6">
    <location>
        <begin position="266"/>
        <end position="281"/>
    </location>
</feature>
<keyword evidence="7" id="KW-0472">Membrane</keyword>
<feature type="compositionally biased region" description="Basic and acidic residues" evidence="6">
    <location>
        <begin position="1"/>
        <end position="10"/>
    </location>
</feature>
<feature type="transmembrane region" description="Helical" evidence="7">
    <location>
        <begin position="80"/>
        <end position="106"/>
    </location>
</feature>
<dbReference type="InterPro" id="IPR041027">
    <property type="entry name" value="FtsK_alpha"/>
</dbReference>
<evidence type="ECO:0000313" key="9">
    <source>
        <dbReference type="EMBL" id="WWX24696.1"/>
    </source>
</evidence>
<keyword evidence="7" id="KW-1133">Transmembrane helix</keyword>
<dbReference type="Pfam" id="PF17854">
    <property type="entry name" value="FtsK_alpha"/>
    <property type="match status" value="1"/>
</dbReference>
<feature type="region of interest" description="Disordered" evidence="6">
    <location>
        <begin position="1"/>
        <end position="23"/>
    </location>
</feature>
<dbReference type="PROSITE" id="PS50901">
    <property type="entry name" value="FTSK"/>
    <property type="match status" value="1"/>
</dbReference>
<dbReference type="Proteomes" id="UP001375370">
    <property type="component" value="Chromosome"/>
</dbReference>
<dbReference type="Pfam" id="PF01580">
    <property type="entry name" value="FtsK_SpoIIIE"/>
    <property type="match status" value="1"/>
</dbReference>